<proteinExistence type="predicted"/>
<dbReference type="EMBL" id="JARYMX010000005">
    <property type="protein sequence ID" value="KAJ9549980.1"/>
    <property type="molecule type" value="Genomic_DNA"/>
</dbReference>
<gene>
    <name evidence="1" type="ORF">OSB04_022523</name>
</gene>
<dbReference type="Proteomes" id="UP001172457">
    <property type="component" value="Chromosome 5"/>
</dbReference>
<evidence type="ECO:0000313" key="2">
    <source>
        <dbReference type="Proteomes" id="UP001172457"/>
    </source>
</evidence>
<evidence type="ECO:0000313" key="1">
    <source>
        <dbReference type="EMBL" id="KAJ9549980.1"/>
    </source>
</evidence>
<protein>
    <submittedName>
        <fullName evidence="1">Uncharacterized protein</fullName>
    </submittedName>
</protein>
<sequence length="202" mass="22741">MTLWNMLRLYGFHLLCQDPFTRCHRHPLAGKSQKKPEKARNLISISSSKSQSIHAAKEKEPQSTTLLIQPPQSISFQNPSAPVLLPVDLQFVTATLPTDSQPPTRKYASNVNNIVGAISSLKIEWTWICKLSLVPKFQTPKGVVDLGPLHVVMSFTNALARQICDNVLLGQELMRGYHRQRGIRRCAFKIDIQLIGAFLRPF</sequence>
<name>A0AA38WF86_9ASTR</name>
<dbReference type="AlphaFoldDB" id="A0AA38WF86"/>
<organism evidence="1 2">
    <name type="scientific">Centaurea solstitialis</name>
    <name type="common">yellow star-thistle</name>
    <dbReference type="NCBI Taxonomy" id="347529"/>
    <lineage>
        <taxon>Eukaryota</taxon>
        <taxon>Viridiplantae</taxon>
        <taxon>Streptophyta</taxon>
        <taxon>Embryophyta</taxon>
        <taxon>Tracheophyta</taxon>
        <taxon>Spermatophyta</taxon>
        <taxon>Magnoliopsida</taxon>
        <taxon>eudicotyledons</taxon>
        <taxon>Gunneridae</taxon>
        <taxon>Pentapetalae</taxon>
        <taxon>asterids</taxon>
        <taxon>campanulids</taxon>
        <taxon>Asterales</taxon>
        <taxon>Asteraceae</taxon>
        <taxon>Carduoideae</taxon>
        <taxon>Cardueae</taxon>
        <taxon>Centaureinae</taxon>
        <taxon>Centaurea</taxon>
    </lineage>
</organism>
<reference evidence="1" key="1">
    <citation type="submission" date="2023-03" db="EMBL/GenBank/DDBJ databases">
        <title>Chromosome-scale reference genome and RAD-based genetic map of yellow starthistle (Centaurea solstitialis) reveal putative structural variation and QTLs associated with invader traits.</title>
        <authorList>
            <person name="Reatini B."/>
            <person name="Cang F.A."/>
            <person name="Jiang Q."/>
            <person name="Mckibben M.T.W."/>
            <person name="Barker M.S."/>
            <person name="Rieseberg L.H."/>
            <person name="Dlugosch K.M."/>
        </authorList>
    </citation>
    <scope>NUCLEOTIDE SEQUENCE</scope>
    <source>
        <strain evidence="1">CAN-66</strain>
        <tissue evidence="1">Leaf</tissue>
    </source>
</reference>
<accession>A0AA38WF86</accession>
<comment type="caution">
    <text evidence="1">The sequence shown here is derived from an EMBL/GenBank/DDBJ whole genome shotgun (WGS) entry which is preliminary data.</text>
</comment>
<keyword evidence="2" id="KW-1185">Reference proteome</keyword>